<dbReference type="PANTHER" id="PTHR11432:SF3">
    <property type="entry name" value="NADH-UBIQUINONE OXIDOREDUCTASE CHAIN 1"/>
    <property type="match status" value="1"/>
</dbReference>
<dbReference type="AlphaFoldDB" id="A0A6J4NLK5"/>
<keyword evidence="4 6" id="KW-0472">Membrane</keyword>
<keyword evidence="7" id="KW-0560">Oxidoreductase</keyword>
<feature type="transmembrane region" description="Helical" evidence="6">
    <location>
        <begin position="75"/>
        <end position="98"/>
    </location>
</feature>
<evidence type="ECO:0000256" key="2">
    <source>
        <dbReference type="ARBA" id="ARBA00022692"/>
    </source>
</evidence>
<evidence type="ECO:0000256" key="4">
    <source>
        <dbReference type="ARBA" id="ARBA00023136"/>
    </source>
</evidence>
<keyword evidence="3 6" id="KW-1133">Transmembrane helix</keyword>
<evidence type="ECO:0000313" key="7">
    <source>
        <dbReference type="EMBL" id="CAA9386177.1"/>
    </source>
</evidence>
<evidence type="ECO:0000256" key="1">
    <source>
        <dbReference type="ARBA" id="ARBA00004141"/>
    </source>
</evidence>
<dbReference type="PANTHER" id="PTHR11432">
    <property type="entry name" value="NADH DEHYDROGENASE SUBUNIT 1"/>
    <property type="match status" value="1"/>
</dbReference>
<sequence>MIQFLIILIQALVIFLAATTAFAYMTLFERRLLARFQNRVGPNRSGPGGFTQPLADAIKLFFKEDITPTEADKTIYTIAPALSMIPAILLFAVIPIGADMVL</sequence>
<organism evidence="7">
    <name type="scientific">uncultured Chloroflexia bacterium</name>
    <dbReference type="NCBI Taxonomy" id="1672391"/>
    <lineage>
        <taxon>Bacteria</taxon>
        <taxon>Bacillati</taxon>
        <taxon>Chloroflexota</taxon>
        <taxon>Chloroflexia</taxon>
        <taxon>environmental samples</taxon>
    </lineage>
</organism>
<reference evidence="7" key="1">
    <citation type="submission" date="2020-02" db="EMBL/GenBank/DDBJ databases">
        <authorList>
            <person name="Meier V. D."/>
        </authorList>
    </citation>
    <scope>NUCLEOTIDE SEQUENCE</scope>
    <source>
        <strain evidence="7">AVDCRST_MAG93</strain>
    </source>
</reference>
<dbReference type="GO" id="GO:0003954">
    <property type="term" value="F:NADH dehydrogenase activity"/>
    <property type="evidence" value="ECO:0007669"/>
    <property type="project" value="TreeGrafter"/>
</dbReference>
<evidence type="ECO:0000256" key="5">
    <source>
        <dbReference type="RuleBase" id="RU000471"/>
    </source>
</evidence>
<gene>
    <name evidence="7" type="ORF">AVDCRST_MAG93-9468</name>
</gene>
<accession>A0A6J4NLK5</accession>
<keyword evidence="5" id="KW-0520">NAD</keyword>
<dbReference type="GO" id="GO:0009060">
    <property type="term" value="P:aerobic respiration"/>
    <property type="evidence" value="ECO:0007669"/>
    <property type="project" value="TreeGrafter"/>
</dbReference>
<evidence type="ECO:0000256" key="6">
    <source>
        <dbReference type="SAM" id="Phobius"/>
    </source>
</evidence>
<keyword evidence="7" id="KW-0830">Ubiquinone</keyword>
<keyword evidence="2 5" id="KW-0812">Transmembrane</keyword>
<protein>
    <submittedName>
        <fullName evidence="7">NADH-ubiquinone oxidoreductase chain H</fullName>
        <ecNumber evidence="7">1.6.5.3</ecNumber>
    </submittedName>
</protein>
<dbReference type="Pfam" id="PF00146">
    <property type="entry name" value="NADHdh"/>
    <property type="match status" value="1"/>
</dbReference>
<dbReference type="EC" id="1.6.5.3" evidence="7"/>
<proteinExistence type="inferred from homology"/>
<dbReference type="EMBL" id="CADCTR010003181">
    <property type="protein sequence ID" value="CAA9386177.1"/>
    <property type="molecule type" value="Genomic_DNA"/>
</dbReference>
<comment type="similarity">
    <text evidence="5">Belongs to the complex I subunit 1 family.</text>
</comment>
<dbReference type="GO" id="GO:0005886">
    <property type="term" value="C:plasma membrane"/>
    <property type="evidence" value="ECO:0007669"/>
    <property type="project" value="UniProtKB-SubCell"/>
</dbReference>
<dbReference type="InterPro" id="IPR001694">
    <property type="entry name" value="NADH_UbQ_OxRdtase_su1/FPO"/>
</dbReference>
<name>A0A6J4NLK5_9CHLR</name>
<feature type="non-terminal residue" evidence="7">
    <location>
        <position position="102"/>
    </location>
</feature>
<comment type="subcellular location">
    <subcellularLocation>
        <location evidence="5">Cell membrane</location>
        <topology evidence="5">Multi-pass membrane protein</topology>
    </subcellularLocation>
    <subcellularLocation>
        <location evidence="1">Membrane</location>
        <topology evidence="1">Multi-pass membrane protein</topology>
    </subcellularLocation>
</comment>
<evidence type="ECO:0000256" key="3">
    <source>
        <dbReference type="ARBA" id="ARBA00022989"/>
    </source>
</evidence>